<gene>
    <name evidence="2" type="ORF">CKAH01_18334</name>
</gene>
<feature type="compositionally biased region" description="Basic and acidic residues" evidence="1">
    <location>
        <begin position="43"/>
        <end position="67"/>
    </location>
</feature>
<evidence type="ECO:0000313" key="2">
    <source>
        <dbReference type="EMBL" id="KAK2744724.1"/>
    </source>
</evidence>
<comment type="caution">
    <text evidence="2">The sequence shown here is derived from an EMBL/GenBank/DDBJ whole genome shotgun (WGS) entry which is preliminary data.</text>
</comment>
<organism evidence="2 3">
    <name type="scientific">Colletotrichum kahawae</name>
    <name type="common">Coffee berry disease fungus</name>
    <dbReference type="NCBI Taxonomy" id="34407"/>
    <lineage>
        <taxon>Eukaryota</taxon>
        <taxon>Fungi</taxon>
        <taxon>Dikarya</taxon>
        <taxon>Ascomycota</taxon>
        <taxon>Pezizomycotina</taxon>
        <taxon>Sordariomycetes</taxon>
        <taxon>Hypocreomycetidae</taxon>
        <taxon>Glomerellales</taxon>
        <taxon>Glomerellaceae</taxon>
        <taxon>Colletotrichum</taxon>
        <taxon>Colletotrichum gloeosporioides species complex</taxon>
    </lineage>
</organism>
<feature type="compositionally biased region" description="Polar residues" evidence="1">
    <location>
        <begin position="1"/>
        <end position="17"/>
    </location>
</feature>
<protein>
    <submittedName>
        <fullName evidence="2">Uncharacterized protein</fullName>
    </submittedName>
</protein>
<proteinExistence type="predicted"/>
<accession>A0AAD9YAA4</accession>
<dbReference type="Proteomes" id="UP001281614">
    <property type="component" value="Unassembled WGS sequence"/>
</dbReference>
<feature type="region of interest" description="Disordered" evidence="1">
    <location>
        <begin position="1"/>
        <end position="73"/>
    </location>
</feature>
<sequence length="174" mass="19141">MQEHSTQQVAGDSTPKAQKNAAEKLSGAMMNKGVGMESIGKASDSKDNDKDGGDKDNDKDGGDKDVGENNIDGNCTLEELLEEGEELLEDLRHFKMQDQMTLSVHPIMRAALMEDGAARREENHKAWAVSRDLFIARAEAAISNKQATAQKPNAEEAQAIRLLQEYLRMKTIVL</sequence>
<dbReference type="EMBL" id="VYYT01000310">
    <property type="protein sequence ID" value="KAK2744724.1"/>
    <property type="molecule type" value="Genomic_DNA"/>
</dbReference>
<reference evidence="2" key="1">
    <citation type="submission" date="2023-02" db="EMBL/GenBank/DDBJ databases">
        <title>Colletotrichum kahawae CIFC_Que2 genome sequencing and assembly.</title>
        <authorList>
            <person name="Baroncelli R."/>
        </authorList>
    </citation>
    <scope>NUCLEOTIDE SEQUENCE</scope>
    <source>
        <strain evidence="2">CIFC_Que2</strain>
    </source>
</reference>
<evidence type="ECO:0000256" key="1">
    <source>
        <dbReference type="SAM" id="MobiDB-lite"/>
    </source>
</evidence>
<name>A0AAD9YAA4_COLKA</name>
<evidence type="ECO:0000313" key="3">
    <source>
        <dbReference type="Proteomes" id="UP001281614"/>
    </source>
</evidence>
<dbReference type="AlphaFoldDB" id="A0AAD9YAA4"/>
<keyword evidence="3" id="KW-1185">Reference proteome</keyword>